<evidence type="ECO:0000259" key="3">
    <source>
        <dbReference type="Pfam" id="PF05368"/>
    </source>
</evidence>
<dbReference type="InterPro" id="IPR008030">
    <property type="entry name" value="NmrA-like"/>
</dbReference>
<dbReference type="PANTHER" id="PTHR10366">
    <property type="entry name" value="NAD DEPENDENT EPIMERASE/DEHYDRATASE"/>
    <property type="match status" value="1"/>
</dbReference>
<dbReference type="Pfam" id="PF05368">
    <property type="entry name" value="NmrA"/>
    <property type="match status" value="1"/>
</dbReference>
<evidence type="ECO:0000313" key="5">
    <source>
        <dbReference type="Proteomes" id="UP000031192"/>
    </source>
</evidence>
<name>A0A0B4GXR6_METGA</name>
<feature type="domain" description="NmrA-like" evidence="3">
    <location>
        <begin position="11"/>
        <end position="101"/>
    </location>
</feature>
<keyword evidence="5" id="KW-1185">Reference proteome</keyword>
<reference evidence="4 5" key="1">
    <citation type="journal article" date="2014" name="Proc. Natl. Acad. Sci. U.S.A.">
        <title>Trajectory and genomic determinants of fungal-pathogen speciation and host adaptation.</title>
        <authorList>
            <person name="Hu X."/>
            <person name="Xiao G."/>
            <person name="Zheng P."/>
            <person name="Shang Y."/>
            <person name="Su Y."/>
            <person name="Zhang X."/>
            <person name="Liu X."/>
            <person name="Zhan S."/>
            <person name="St Leger R.J."/>
            <person name="Wang C."/>
        </authorList>
    </citation>
    <scope>NUCLEOTIDE SEQUENCE [LARGE SCALE GENOMIC DNA]</scope>
    <source>
        <strain evidence="4 5">ARSEF 977</strain>
    </source>
</reference>
<proteinExistence type="inferred from homology"/>
<protein>
    <submittedName>
        <fullName evidence="4">Aldehyde reductase II</fullName>
    </submittedName>
</protein>
<evidence type="ECO:0000256" key="1">
    <source>
        <dbReference type="ARBA" id="ARBA00023002"/>
    </source>
</evidence>
<dbReference type="InterPro" id="IPR036291">
    <property type="entry name" value="NAD(P)-bd_dom_sf"/>
</dbReference>
<dbReference type="EMBL" id="AZNH01000092">
    <property type="protein sequence ID" value="KID82316.1"/>
    <property type="molecule type" value="Genomic_DNA"/>
</dbReference>
<gene>
    <name evidence="4" type="ORF">MGU_10346</name>
</gene>
<dbReference type="GO" id="GO:0016616">
    <property type="term" value="F:oxidoreductase activity, acting on the CH-OH group of donors, NAD or NADP as acceptor"/>
    <property type="evidence" value="ECO:0007669"/>
    <property type="project" value="TreeGrafter"/>
</dbReference>
<dbReference type="OrthoDB" id="2735536at2759"/>
<evidence type="ECO:0000313" key="4">
    <source>
        <dbReference type="EMBL" id="KID82316.1"/>
    </source>
</evidence>
<dbReference type="Proteomes" id="UP000031192">
    <property type="component" value="Unassembled WGS sequence"/>
</dbReference>
<comment type="similarity">
    <text evidence="2">Belongs to the NAD(P)-dependent epimerase/dehydratase family. Dihydroflavonol-4-reductase subfamily.</text>
</comment>
<evidence type="ECO:0000256" key="2">
    <source>
        <dbReference type="ARBA" id="ARBA00023445"/>
    </source>
</evidence>
<organism evidence="4 5">
    <name type="scientific">Metarhizium guizhouense (strain ARSEF 977)</name>
    <dbReference type="NCBI Taxonomy" id="1276136"/>
    <lineage>
        <taxon>Eukaryota</taxon>
        <taxon>Fungi</taxon>
        <taxon>Dikarya</taxon>
        <taxon>Ascomycota</taxon>
        <taxon>Pezizomycotina</taxon>
        <taxon>Sordariomycetes</taxon>
        <taxon>Hypocreomycetidae</taxon>
        <taxon>Hypocreales</taxon>
        <taxon>Clavicipitaceae</taxon>
        <taxon>Metarhizium</taxon>
    </lineage>
</organism>
<dbReference type="Gene3D" id="3.40.50.720">
    <property type="entry name" value="NAD(P)-binding Rossmann-like Domain"/>
    <property type="match status" value="2"/>
</dbReference>
<dbReference type="AlphaFoldDB" id="A0A0B4GXR6"/>
<sequence length="336" mass="37306">MSPTIAIPKGSLILVTGANGYIASNIVDLLLELGYRVRGTVREHKPWLTELFEKRHGKGCFETVVTANMEEPGAFDEALQDVAGVIHVCIEAPSDKKIRLQPRLSSRNPTRNVPLQRVCISLLPSRHKSPLIPTYRTLDTWNDDAVKAAWSESTPAAQKPYVVYAASKTEGERAAWNWMRANKPHFVMNTVLPSVNYGRVLSPQMTASTMGLTRRLLQGDKTVLHLLPPQWYVDVQDTARLHVIGLLDPAVRDERLFAFAGPHNWTDVIQVFRRLCPQSKLPPAPENEGRDLSDVKPAKRAEQLLGDFFGLPGWTSLEDSLADGIDGFGESVGLDL</sequence>
<accession>A0A0B4GXR6</accession>
<dbReference type="PANTHER" id="PTHR10366:SF562">
    <property type="entry name" value="ALDEHYDE REDUCTASE II (AFU_ORTHOLOGUE AFUA_1G11360)"/>
    <property type="match status" value="1"/>
</dbReference>
<keyword evidence="1" id="KW-0560">Oxidoreductase</keyword>
<dbReference type="HOGENOM" id="CLU_007383_9_2_1"/>
<dbReference type="InterPro" id="IPR050425">
    <property type="entry name" value="NAD(P)_dehydrat-like"/>
</dbReference>
<comment type="caution">
    <text evidence="4">The sequence shown here is derived from an EMBL/GenBank/DDBJ whole genome shotgun (WGS) entry which is preliminary data.</text>
</comment>
<dbReference type="SUPFAM" id="SSF51735">
    <property type="entry name" value="NAD(P)-binding Rossmann-fold domains"/>
    <property type="match status" value="1"/>
</dbReference>